<proteinExistence type="predicted"/>
<feature type="non-terminal residue" evidence="2">
    <location>
        <position position="184"/>
    </location>
</feature>
<feature type="region of interest" description="Disordered" evidence="1">
    <location>
        <begin position="1"/>
        <end position="46"/>
    </location>
</feature>
<organism evidence="2">
    <name type="scientific">uncultured Thermomicrobiales bacterium</name>
    <dbReference type="NCBI Taxonomy" id="1645740"/>
    <lineage>
        <taxon>Bacteria</taxon>
        <taxon>Pseudomonadati</taxon>
        <taxon>Thermomicrobiota</taxon>
        <taxon>Thermomicrobia</taxon>
        <taxon>Thermomicrobiales</taxon>
        <taxon>environmental samples</taxon>
    </lineage>
</organism>
<evidence type="ECO:0000256" key="1">
    <source>
        <dbReference type="SAM" id="MobiDB-lite"/>
    </source>
</evidence>
<feature type="region of interest" description="Disordered" evidence="1">
    <location>
        <begin position="75"/>
        <end position="184"/>
    </location>
</feature>
<sequence>VRRQPPADLRRPAADAGRRPPVRDRGRGVDRGRRAVGRSPGRSVRAGLAFPGACQAPAVGKGLRCAVDRALDAARRGRTGHRVSALGQAPAAGQRDRRGCARPGRRNSLAVHPDLRRGPQGGALRGDGRSRVLARGPDCPEHQGVYAGRRPLPSGARTPTRRRRLAGAARLRGRRRGSVRGPLV</sequence>
<feature type="compositionally biased region" description="Basic and acidic residues" evidence="1">
    <location>
        <begin position="8"/>
        <end position="33"/>
    </location>
</feature>
<dbReference type="AlphaFoldDB" id="A0A6J4V138"/>
<name>A0A6J4V138_9BACT</name>
<feature type="non-terminal residue" evidence="2">
    <location>
        <position position="1"/>
    </location>
</feature>
<reference evidence="2" key="1">
    <citation type="submission" date="2020-02" db="EMBL/GenBank/DDBJ databases">
        <authorList>
            <person name="Meier V. D."/>
        </authorList>
    </citation>
    <scope>NUCLEOTIDE SEQUENCE</scope>
    <source>
        <strain evidence="2">AVDCRST_MAG73</strain>
    </source>
</reference>
<feature type="compositionally biased region" description="Basic residues" evidence="1">
    <location>
        <begin position="159"/>
        <end position="178"/>
    </location>
</feature>
<accession>A0A6J4V138</accession>
<gene>
    <name evidence="2" type="ORF">AVDCRST_MAG73-4124</name>
</gene>
<dbReference type="EMBL" id="CADCWE010000265">
    <property type="protein sequence ID" value="CAA9565535.1"/>
    <property type="molecule type" value="Genomic_DNA"/>
</dbReference>
<protein>
    <submittedName>
        <fullName evidence="2">Uncharacterized protein</fullName>
    </submittedName>
</protein>
<evidence type="ECO:0000313" key="2">
    <source>
        <dbReference type="EMBL" id="CAA9565535.1"/>
    </source>
</evidence>